<dbReference type="Proteomes" id="UP001479436">
    <property type="component" value="Unassembled WGS sequence"/>
</dbReference>
<reference evidence="4 5" key="1">
    <citation type="submission" date="2023-04" db="EMBL/GenBank/DDBJ databases">
        <title>Genome of Basidiobolus ranarum AG-B5.</title>
        <authorList>
            <person name="Stajich J.E."/>
            <person name="Carter-House D."/>
            <person name="Gryganskyi A."/>
        </authorList>
    </citation>
    <scope>NUCLEOTIDE SEQUENCE [LARGE SCALE GENOMIC DNA]</scope>
    <source>
        <strain evidence="4 5">AG-B5</strain>
    </source>
</reference>
<dbReference type="Gene3D" id="2.120.10.30">
    <property type="entry name" value="TolB, C-terminal domain"/>
    <property type="match status" value="1"/>
</dbReference>
<accession>A0ABR2VS13</accession>
<sequence>MFLFKLHSISILLTISGATAAIAQYKTKPLITSDKSQFGPSIEGTGVDKAGNIYAVNYGDATSLATLGQVTPQRLFYEDKVTQGTAFNGIRFSRGNKTVAYTVDYINHRVVELTVNGPTISSRNHCSSPDFLQPNDLALSKSGYIYLSGMKWQSNGQVGDGDLWVCSPSGVPKRLDLLGRTNGIELSPDDKYLYLSEANNQNGTPISNKIWRYKIDPNTGNVSNKFLFFDFAKLQSQSVDIDGMRTDISGNLFVTRNGGQQVVKLSRSGKVLAIIKTSFSSITNLEFGGTRGKTLHIVGKCTDNSPNGEVVGCVDTWENNVPGRAWSILQ</sequence>
<feature type="domain" description="SMP-30/Gluconolactonase/LRE-like region" evidence="3">
    <location>
        <begin position="130"/>
        <end position="297"/>
    </location>
</feature>
<feature type="signal peptide" evidence="2">
    <location>
        <begin position="1"/>
        <end position="21"/>
    </location>
</feature>
<evidence type="ECO:0000313" key="4">
    <source>
        <dbReference type="EMBL" id="KAK9696240.1"/>
    </source>
</evidence>
<evidence type="ECO:0000256" key="1">
    <source>
        <dbReference type="ARBA" id="ARBA00022801"/>
    </source>
</evidence>
<evidence type="ECO:0000256" key="2">
    <source>
        <dbReference type="SAM" id="SignalP"/>
    </source>
</evidence>
<organism evidence="4 5">
    <name type="scientific">Basidiobolus ranarum</name>
    <dbReference type="NCBI Taxonomy" id="34480"/>
    <lineage>
        <taxon>Eukaryota</taxon>
        <taxon>Fungi</taxon>
        <taxon>Fungi incertae sedis</taxon>
        <taxon>Zoopagomycota</taxon>
        <taxon>Entomophthoromycotina</taxon>
        <taxon>Basidiobolomycetes</taxon>
        <taxon>Basidiobolales</taxon>
        <taxon>Basidiobolaceae</taxon>
        <taxon>Basidiobolus</taxon>
    </lineage>
</organism>
<feature type="chain" id="PRO_5045680103" description="SMP-30/Gluconolactonase/LRE-like region domain-containing protein" evidence="2">
    <location>
        <begin position="22"/>
        <end position="330"/>
    </location>
</feature>
<dbReference type="Pfam" id="PF08450">
    <property type="entry name" value="SGL"/>
    <property type="match status" value="1"/>
</dbReference>
<dbReference type="InterPro" id="IPR013658">
    <property type="entry name" value="SGL"/>
</dbReference>
<keyword evidence="1" id="KW-0378">Hydrolase</keyword>
<proteinExistence type="predicted"/>
<evidence type="ECO:0000259" key="3">
    <source>
        <dbReference type="Pfam" id="PF08450"/>
    </source>
</evidence>
<name>A0ABR2VS13_9FUNG</name>
<keyword evidence="2" id="KW-0732">Signal</keyword>
<dbReference type="InterPro" id="IPR011042">
    <property type="entry name" value="6-blade_b-propeller_TolB-like"/>
</dbReference>
<dbReference type="PANTHER" id="PTHR47572">
    <property type="entry name" value="LIPOPROTEIN-RELATED"/>
    <property type="match status" value="1"/>
</dbReference>
<comment type="caution">
    <text evidence="4">The sequence shown here is derived from an EMBL/GenBank/DDBJ whole genome shotgun (WGS) entry which is preliminary data.</text>
</comment>
<dbReference type="SUPFAM" id="SSF63829">
    <property type="entry name" value="Calcium-dependent phosphotriesterase"/>
    <property type="match status" value="1"/>
</dbReference>
<gene>
    <name evidence="4" type="ORF">K7432_012584</name>
</gene>
<evidence type="ECO:0000313" key="5">
    <source>
        <dbReference type="Proteomes" id="UP001479436"/>
    </source>
</evidence>
<protein>
    <recommendedName>
        <fullName evidence="3">SMP-30/Gluconolactonase/LRE-like region domain-containing protein</fullName>
    </recommendedName>
</protein>
<keyword evidence="5" id="KW-1185">Reference proteome</keyword>
<dbReference type="EMBL" id="JASJQH010007990">
    <property type="protein sequence ID" value="KAK9696240.1"/>
    <property type="molecule type" value="Genomic_DNA"/>
</dbReference>
<dbReference type="InterPro" id="IPR051262">
    <property type="entry name" value="SMP-30/CGR1_Lactonase"/>
</dbReference>
<dbReference type="PANTHER" id="PTHR47572:SF4">
    <property type="entry name" value="LACTONASE DRP35"/>
    <property type="match status" value="1"/>
</dbReference>